<dbReference type="PANTHER" id="PTHR38445">
    <property type="entry name" value="HTH-TYPE TRANSCRIPTIONAL REPRESSOR YTRA"/>
    <property type="match status" value="1"/>
</dbReference>
<keyword evidence="2" id="KW-0238">DNA-binding</keyword>
<sequence>MINMRIKLDFNSPEAIYIQLRNQIVMQIAQEQLHEGDSLPSVRGLAGELGVNMHTVNKAYAMLRQEGYLKLDRRKGAVISVQISDKSEEMMKVNGYMQMIVAQAICKEITKDEMKQLVEEMYDTFLMIEEEE</sequence>
<dbReference type="Gene3D" id="1.10.10.10">
    <property type="entry name" value="Winged helix-like DNA-binding domain superfamily/Winged helix DNA-binding domain"/>
    <property type="match status" value="1"/>
</dbReference>
<reference evidence="5 6" key="2">
    <citation type="submission" date="2009-02" db="EMBL/GenBank/DDBJ databases">
        <title>Draft genome sequence of Eubacterium hallii (DSM 3353).</title>
        <authorList>
            <person name="Sudarsanam P."/>
            <person name="Ley R."/>
            <person name="Guruge J."/>
            <person name="Turnbaugh P.J."/>
            <person name="Mahowald M."/>
            <person name="Liep D."/>
            <person name="Gordon J."/>
        </authorList>
    </citation>
    <scope>NUCLEOTIDE SEQUENCE [LARGE SCALE GENOMIC DNA]</scope>
    <source>
        <strain evidence="5 6">DSM 3353</strain>
    </source>
</reference>
<dbReference type="SMART" id="SM00345">
    <property type="entry name" value="HTH_GNTR"/>
    <property type="match status" value="1"/>
</dbReference>
<dbReference type="InterPro" id="IPR036390">
    <property type="entry name" value="WH_DNA-bd_sf"/>
</dbReference>
<protein>
    <submittedName>
        <fullName evidence="5">Transcriptional regulator, GntR family</fullName>
    </submittedName>
</protein>
<evidence type="ECO:0000256" key="2">
    <source>
        <dbReference type="ARBA" id="ARBA00023125"/>
    </source>
</evidence>
<dbReference type="PANTHER" id="PTHR38445:SF12">
    <property type="entry name" value="GNTR-FAMILY TRANSCRIPTIONAL REGULATOR"/>
    <property type="match status" value="1"/>
</dbReference>
<accession>C0EWV4</accession>
<evidence type="ECO:0000259" key="4">
    <source>
        <dbReference type="PROSITE" id="PS50949"/>
    </source>
</evidence>
<gene>
    <name evidence="5" type="ORF">EUBHAL_01884</name>
</gene>
<evidence type="ECO:0000313" key="5">
    <source>
        <dbReference type="EMBL" id="EEG36245.1"/>
    </source>
</evidence>
<dbReference type="Pfam" id="PF00392">
    <property type="entry name" value="GntR"/>
    <property type="match status" value="1"/>
</dbReference>
<comment type="caution">
    <text evidence="5">The sequence shown here is derived from an EMBL/GenBank/DDBJ whole genome shotgun (WGS) entry which is preliminary data.</text>
</comment>
<dbReference type="CDD" id="cd07377">
    <property type="entry name" value="WHTH_GntR"/>
    <property type="match status" value="1"/>
</dbReference>
<feature type="domain" description="HTH gntR-type" evidence="4">
    <location>
        <begin position="14"/>
        <end position="82"/>
    </location>
</feature>
<name>C0EWV4_9FIRM</name>
<organism evidence="5 6">
    <name type="scientific">Anaerobutyricum hallii DSM 3353</name>
    <dbReference type="NCBI Taxonomy" id="411469"/>
    <lineage>
        <taxon>Bacteria</taxon>
        <taxon>Bacillati</taxon>
        <taxon>Bacillota</taxon>
        <taxon>Clostridia</taxon>
        <taxon>Lachnospirales</taxon>
        <taxon>Lachnospiraceae</taxon>
        <taxon>Anaerobutyricum</taxon>
    </lineage>
</organism>
<dbReference type="AlphaFoldDB" id="C0EWV4"/>
<keyword evidence="3" id="KW-0804">Transcription</keyword>
<dbReference type="SUPFAM" id="SSF46785">
    <property type="entry name" value="Winged helix' DNA-binding domain"/>
    <property type="match status" value="1"/>
</dbReference>
<dbReference type="PROSITE" id="PS50949">
    <property type="entry name" value="HTH_GNTR"/>
    <property type="match status" value="1"/>
</dbReference>
<evidence type="ECO:0000256" key="3">
    <source>
        <dbReference type="ARBA" id="ARBA00023163"/>
    </source>
</evidence>
<keyword evidence="1" id="KW-0805">Transcription regulation</keyword>
<proteinExistence type="predicted"/>
<evidence type="ECO:0000256" key="1">
    <source>
        <dbReference type="ARBA" id="ARBA00023015"/>
    </source>
</evidence>
<dbReference type="GO" id="GO:0003677">
    <property type="term" value="F:DNA binding"/>
    <property type="evidence" value="ECO:0007669"/>
    <property type="project" value="UniProtKB-KW"/>
</dbReference>
<dbReference type="InterPro" id="IPR000524">
    <property type="entry name" value="Tscrpt_reg_HTH_GntR"/>
</dbReference>
<dbReference type="EMBL" id="ACEP01000087">
    <property type="protein sequence ID" value="EEG36245.1"/>
    <property type="molecule type" value="Genomic_DNA"/>
</dbReference>
<dbReference type="GO" id="GO:0003700">
    <property type="term" value="F:DNA-binding transcription factor activity"/>
    <property type="evidence" value="ECO:0007669"/>
    <property type="project" value="InterPro"/>
</dbReference>
<reference evidence="5 6" key="1">
    <citation type="submission" date="2009-01" db="EMBL/GenBank/DDBJ databases">
        <authorList>
            <person name="Fulton L."/>
            <person name="Clifton S."/>
            <person name="Fulton B."/>
            <person name="Xu J."/>
            <person name="Minx P."/>
            <person name="Pepin K.H."/>
            <person name="Johnson M."/>
            <person name="Bhonagiri V."/>
            <person name="Nash W.E."/>
            <person name="Mardis E.R."/>
            <person name="Wilson R.K."/>
        </authorList>
    </citation>
    <scope>NUCLEOTIDE SEQUENCE [LARGE SCALE GENOMIC DNA]</scope>
    <source>
        <strain evidence="5 6">DSM 3353</strain>
    </source>
</reference>
<dbReference type="Proteomes" id="UP000003174">
    <property type="component" value="Unassembled WGS sequence"/>
</dbReference>
<dbReference type="eggNOG" id="COG1725">
    <property type="taxonomic scope" value="Bacteria"/>
</dbReference>
<dbReference type="InterPro" id="IPR036388">
    <property type="entry name" value="WH-like_DNA-bd_sf"/>
</dbReference>
<evidence type="ECO:0000313" key="6">
    <source>
        <dbReference type="Proteomes" id="UP000003174"/>
    </source>
</evidence>